<comment type="caution">
    <text evidence="3">The sequence shown here is derived from an EMBL/GenBank/DDBJ whole genome shotgun (WGS) entry which is preliminary data.</text>
</comment>
<dbReference type="Pfam" id="PF01497">
    <property type="entry name" value="Peripla_BP_2"/>
    <property type="match status" value="1"/>
</dbReference>
<organism evidence="3 4">
    <name type="scientific">Moraxella macacae 0408225</name>
    <dbReference type="NCBI Taxonomy" id="1230338"/>
    <lineage>
        <taxon>Bacteria</taxon>
        <taxon>Pseudomonadati</taxon>
        <taxon>Pseudomonadota</taxon>
        <taxon>Gammaproteobacteria</taxon>
        <taxon>Moraxellales</taxon>
        <taxon>Moraxellaceae</taxon>
        <taxon>Moraxella</taxon>
    </lineage>
</organism>
<dbReference type="SUPFAM" id="SSF53807">
    <property type="entry name" value="Helical backbone' metal receptor"/>
    <property type="match status" value="1"/>
</dbReference>
<dbReference type="InterPro" id="IPR050902">
    <property type="entry name" value="ABC_Transporter_SBP"/>
</dbReference>
<dbReference type="eggNOG" id="COG4558">
    <property type="taxonomic scope" value="Bacteria"/>
</dbReference>
<dbReference type="Gene3D" id="3.40.50.1980">
    <property type="entry name" value="Nitrogenase molybdenum iron protein domain"/>
    <property type="match status" value="2"/>
</dbReference>
<name>L2FA90_9GAMM</name>
<keyword evidence="4" id="KW-1185">Reference proteome</keyword>
<reference evidence="3 4" key="1">
    <citation type="journal article" date="2013" name="Genome Announc.">
        <title>Genome Sequence of Moraxella macacae 0408225, a Novel Bacterial Species Isolated from a Cynomolgus Macaque with Epistaxis.</title>
        <authorList>
            <person name="Ladner J.T."/>
            <person name="Whitehouse C.A."/>
            <person name="Koroleva G.I."/>
            <person name="Palacios G.F."/>
        </authorList>
    </citation>
    <scope>NUCLEOTIDE SEQUENCE [LARGE SCALE GENOMIC DNA]</scope>
    <source>
        <strain evidence="3 4">0408225</strain>
    </source>
</reference>
<evidence type="ECO:0000313" key="4">
    <source>
        <dbReference type="Proteomes" id="UP000023795"/>
    </source>
</evidence>
<evidence type="ECO:0000259" key="2">
    <source>
        <dbReference type="PROSITE" id="PS50983"/>
    </source>
</evidence>
<dbReference type="STRING" id="1230338.MOMA_04625"/>
<sequence length="265" mass="28567">MNGLTKLAVLATACLFSASALAYDRIVVLSGDIGDIVVALGDSNKVIGKETAYKHPKLAKVSNIGIHRNLTAEPIVALKPDLVLGSYMVQPASLYQRLNSLNVKTVNVMPDEKVASYASAIQTVGKLLDKETQANKLATNWQQGMNAKPATKKRYLLSYDGRFVAGRGTVGDELIRRAGGINAATVDGLKPLSREGWLASKPDVIIVAAHNQAILGTIEQFKKRPEVATSPAAKTGKVYYWQANDFLRFGLDSPQIVNKLHALAK</sequence>
<dbReference type="PANTHER" id="PTHR30535">
    <property type="entry name" value="VITAMIN B12-BINDING PROTEIN"/>
    <property type="match status" value="1"/>
</dbReference>
<dbReference type="RefSeq" id="WP_009767479.1">
    <property type="nucleotide sequence ID" value="NZ_ANIN01000001.1"/>
</dbReference>
<gene>
    <name evidence="3" type="ORF">MOMA_04625</name>
</gene>
<dbReference type="PROSITE" id="PS50983">
    <property type="entry name" value="FE_B12_PBP"/>
    <property type="match status" value="1"/>
</dbReference>
<feature type="domain" description="Fe/B12 periplasmic-binding" evidence="2">
    <location>
        <begin position="25"/>
        <end position="265"/>
    </location>
</feature>
<dbReference type="InterPro" id="IPR002491">
    <property type="entry name" value="ABC_transptr_periplasmic_BD"/>
</dbReference>
<accession>L2FA90</accession>
<dbReference type="PATRIC" id="fig|1230338.3.peg.1004"/>
<dbReference type="EMBL" id="ANIN01000001">
    <property type="protein sequence ID" value="ELA09661.1"/>
    <property type="molecule type" value="Genomic_DNA"/>
</dbReference>
<feature type="signal peptide" evidence="1">
    <location>
        <begin position="1"/>
        <end position="22"/>
    </location>
</feature>
<feature type="chain" id="PRO_5003957858" evidence="1">
    <location>
        <begin position="23"/>
        <end position="265"/>
    </location>
</feature>
<keyword evidence="1" id="KW-0732">Signal</keyword>
<dbReference type="AlphaFoldDB" id="L2FA90"/>
<evidence type="ECO:0000313" key="3">
    <source>
        <dbReference type="EMBL" id="ELA09661.1"/>
    </source>
</evidence>
<dbReference type="Proteomes" id="UP000023795">
    <property type="component" value="Unassembled WGS sequence"/>
</dbReference>
<dbReference type="PANTHER" id="PTHR30535:SF4">
    <property type="entry name" value="HEMIN-BINDING PERIPLASMIC PROTEIN HMUT"/>
    <property type="match status" value="1"/>
</dbReference>
<proteinExistence type="predicted"/>
<dbReference type="OrthoDB" id="9797736at2"/>
<protein>
    <submittedName>
        <fullName evidence="3">Periplasmic binding protein</fullName>
    </submittedName>
</protein>
<evidence type="ECO:0000256" key="1">
    <source>
        <dbReference type="SAM" id="SignalP"/>
    </source>
</evidence>